<dbReference type="RefSeq" id="WP_117536483.1">
    <property type="nucleotide sequence ID" value="NZ_CP060636.1"/>
</dbReference>
<dbReference type="PANTHER" id="PTHR43335">
    <property type="entry name" value="ABC TRANSPORTER, ATP-BINDING PROTEIN"/>
    <property type="match status" value="1"/>
</dbReference>
<sequence length="310" mass="35035">MSSDVVELTNISKAYKHIYAVDHINMKIKKGDIYGFIGRNGAGKSTTLKMICGLVSPDSGQIKLFGEERNRMSARRIGSLIETAGLYPGMSAYDNMDIKATAMGLHDTQKIHELLKLVKLDSKSKKPVKKFSLGMKQRLGIAMALLGNPDLLILDEPINGLDPEGIREIREMIQYLNETKKMTIIISSHILGELSKIATRYGMIRDGKLIEEISKEELALKCMDYLSMKVDNIQKAVTLLETKLGMQHYQVHEQNELWIFDDIDSAQVNLILAQNDIAISSMFYQKQDLESYFLERIGGNDHVEYDKSRN</sequence>
<dbReference type="SMART" id="SM00382">
    <property type="entry name" value="AAA"/>
    <property type="match status" value="1"/>
</dbReference>
<evidence type="ECO:0000256" key="3">
    <source>
        <dbReference type="ARBA" id="ARBA00022741"/>
    </source>
</evidence>
<dbReference type="SUPFAM" id="SSF52540">
    <property type="entry name" value="P-loop containing nucleoside triphosphate hydrolases"/>
    <property type="match status" value="1"/>
</dbReference>
<accession>A0A7G9GRY6</accession>
<dbReference type="InterPro" id="IPR003439">
    <property type="entry name" value="ABC_transporter-like_ATP-bd"/>
</dbReference>
<dbReference type="EMBL" id="CP060636">
    <property type="protein sequence ID" value="QNM13568.1"/>
    <property type="molecule type" value="Genomic_DNA"/>
</dbReference>
<comment type="similarity">
    <text evidence="1">Belongs to the ABC transporter superfamily.</text>
</comment>
<evidence type="ECO:0000256" key="2">
    <source>
        <dbReference type="ARBA" id="ARBA00022448"/>
    </source>
</evidence>
<dbReference type="Pfam" id="PF00005">
    <property type="entry name" value="ABC_tran"/>
    <property type="match status" value="1"/>
</dbReference>
<dbReference type="PROSITE" id="PS00211">
    <property type="entry name" value="ABC_TRANSPORTER_1"/>
    <property type="match status" value="1"/>
</dbReference>
<dbReference type="KEGG" id="ehn:H9Q80_06365"/>
<dbReference type="InterPro" id="IPR017871">
    <property type="entry name" value="ABC_transporter-like_CS"/>
</dbReference>
<dbReference type="Gene3D" id="3.40.50.300">
    <property type="entry name" value="P-loop containing nucleotide triphosphate hydrolases"/>
    <property type="match status" value="1"/>
</dbReference>
<dbReference type="AlphaFoldDB" id="A0A7G9GRY6"/>
<dbReference type="InterPro" id="IPR027417">
    <property type="entry name" value="P-loop_NTPase"/>
</dbReference>
<keyword evidence="7" id="KW-1185">Reference proteome</keyword>
<dbReference type="PANTHER" id="PTHR43335:SF8">
    <property type="entry name" value="ABC TRANSPORTER, ATP-BINDING PROTEIN"/>
    <property type="match status" value="1"/>
</dbReference>
<keyword evidence="3" id="KW-0547">Nucleotide-binding</keyword>
<proteinExistence type="inferred from homology"/>
<evidence type="ECO:0000313" key="7">
    <source>
        <dbReference type="Proteomes" id="UP000515856"/>
    </source>
</evidence>
<evidence type="ECO:0000256" key="1">
    <source>
        <dbReference type="ARBA" id="ARBA00005417"/>
    </source>
</evidence>
<evidence type="ECO:0000256" key="4">
    <source>
        <dbReference type="ARBA" id="ARBA00022840"/>
    </source>
</evidence>
<dbReference type="InterPro" id="IPR003593">
    <property type="entry name" value="AAA+_ATPase"/>
</dbReference>
<keyword evidence="4 6" id="KW-0067">ATP-binding</keyword>
<gene>
    <name evidence="6" type="ORF">H9Q80_06365</name>
</gene>
<dbReference type="Proteomes" id="UP000515856">
    <property type="component" value="Chromosome"/>
</dbReference>
<keyword evidence="2" id="KW-0813">Transport</keyword>
<reference evidence="6 7" key="1">
    <citation type="submission" date="2020-08" db="EMBL/GenBank/DDBJ databases">
        <authorList>
            <person name="Liu C."/>
            <person name="Sun Q."/>
        </authorList>
    </citation>
    <scope>NUCLEOTIDE SEQUENCE [LARGE SCALE GENOMIC DNA]</scope>
    <source>
        <strain evidence="6 7">NSJ-61</strain>
    </source>
</reference>
<dbReference type="PROSITE" id="PS50893">
    <property type="entry name" value="ABC_TRANSPORTER_2"/>
    <property type="match status" value="1"/>
</dbReference>
<organism evidence="6 7">
    <name type="scientific">[Eubacterium] hominis</name>
    <dbReference type="NCBI Taxonomy" id="2764325"/>
    <lineage>
        <taxon>Bacteria</taxon>
        <taxon>Bacillati</taxon>
        <taxon>Bacillota</taxon>
        <taxon>Erysipelotrichia</taxon>
        <taxon>Erysipelotrichales</taxon>
        <taxon>Erysipelotrichaceae</taxon>
        <taxon>Amedibacillus</taxon>
    </lineage>
</organism>
<dbReference type="GO" id="GO:0005524">
    <property type="term" value="F:ATP binding"/>
    <property type="evidence" value="ECO:0007669"/>
    <property type="project" value="UniProtKB-KW"/>
</dbReference>
<feature type="domain" description="ABC transporter" evidence="5">
    <location>
        <begin position="6"/>
        <end position="231"/>
    </location>
</feature>
<evidence type="ECO:0000259" key="5">
    <source>
        <dbReference type="PROSITE" id="PS50893"/>
    </source>
</evidence>
<protein>
    <submittedName>
        <fullName evidence="6">ATP-binding cassette domain-containing protein</fullName>
    </submittedName>
</protein>
<dbReference type="GO" id="GO:0016887">
    <property type="term" value="F:ATP hydrolysis activity"/>
    <property type="evidence" value="ECO:0007669"/>
    <property type="project" value="InterPro"/>
</dbReference>
<evidence type="ECO:0000313" key="6">
    <source>
        <dbReference type="EMBL" id="QNM13568.1"/>
    </source>
</evidence>
<name>A0A7G9GRY6_9FIRM</name>